<dbReference type="AlphaFoldDB" id="A0A2D0KUU2"/>
<dbReference type="InterPro" id="IPR017734">
    <property type="entry name" value="T6SS_SciN"/>
</dbReference>
<proteinExistence type="predicted"/>
<comment type="caution">
    <text evidence="1">The sequence shown here is derived from an EMBL/GenBank/DDBJ whole genome shotgun (WGS) entry which is preliminary data.</text>
</comment>
<dbReference type="Gene3D" id="2.60.40.4150">
    <property type="entry name" value="Type VI secretion system, lipoprotein SciN"/>
    <property type="match status" value="1"/>
</dbReference>
<dbReference type="PANTHER" id="PTHR37625:SF4">
    <property type="entry name" value="OUTER MEMBRANE LIPOPROTEIN"/>
    <property type="match status" value="1"/>
</dbReference>
<dbReference type="PANTHER" id="PTHR37625">
    <property type="entry name" value="OUTER MEMBRANE LIPOPROTEIN-RELATED"/>
    <property type="match status" value="1"/>
</dbReference>
<accession>A0A2D0KUU2</accession>
<name>A0A2D0KUU2_9GAMM</name>
<reference evidence="1 2" key="1">
    <citation type="journal article" date="2017" name="Nat. Microbiol.">
        <title>Natural product diversity associated with the nematode symbionts Photorhabdus and Xenorhabdus.</title>
        <authorList>
            <person name="Tobias N.J."/>
            <person name="Wolff H."/>
            <person name="Djahanschiri B."/>
            <person name="Grundmann F."/>
            <person name="Kronenwerth M."/>
            <person name="Shi Y.M."/>
            <person name="Simonyi S."/>
            <person name="Grun P."/>
            <person name="Shapiro-Ilan D."/>
            <person name="Pidot S.J."/>
            <person name="Stinear T.P."/>
            <person name="Ebersberger I."/>
            <person name="Bode H.B."/>
        </authorList>
    </citation>
    <scope>NUCLEOTIDE SEQUENCE [LARGE SCALE GENOMIC DNA]</scope>
    <source>
        <strain evidence="1 2">DSM 17904</strain>
    </source>
</reference>
<keyword evidence="1" id="KW-0449">Lipoprotein</keyword>
<evidence type="ECO:0000313" key="1">
    <source>
        <dbReference type="EMBL" id="PHM66997.1"/>
    </source>
</evidence>
<dbReference type="Pfam" id="PF12790">
    <property type="entry name" value="T6SS-SciN"/>
    <property type="match status" value="1"/>
</dbReference>
<sequence>MAGCSSQQPEKLPPYQLVFNIAPNVNDSAPLKIDVMLLKSKEEFMSADFFSLQGNAKAALGDKLVNEDRFFILPTEHVRHLLEQNQPEIHYIGIVAEYRQLDGKKWRIALPVSVPAKPPFYKFWRSAPDKLQVCIKVTGSGLTPDLTCAA</sequence>
<keyword evidence="2" id="KW-1185">Reference proteome</keyword>
<protein>
    <submittedName>
        <fullName evidence="1">Lipoprotein</fullName>
    </submittedName>
</protein>
<dbReference type="InterPro" id="IPR038706">
    <property type="entry name" value="Type_VI_SciN-like_sf"/>
</dbReference>
<evidence type="ECO:0000313" key="2">
    <source>
        <dbReference type="Proteomes" id="UP000222366"/>
    </source>
</evidence>
<dbReference type="NCBIfam" id="TIGR03352">
    <property type="entry name" value="VI_chp_3"/>
    <property type="match status" value="1"/>
</dbReference>
<dbReference type="Proteomes" id="UP000222366">
    <property type="component" value="Unassembled WGS sequence"/>
</dbReference>
<gene>
    <name evidence="1" type="ORF">Xsto_00652</name>
</gene>
<dbReference type="EMBL" id="NJAJ01000005">
    <property type="protein sequence ID" value="PHM66997.1"/>
    <property type="molecule type" value="Genomic_DNA"/>
</dbReference>
<organism evidence="1 2">
    <name type="scientific">Xenorhabdus stockiae</name>
    <dbReference type="NCBI Taxonomy" id="351614"/>
    <lineage>
        <taxon>Bacteria</taxon>
        <taxon>Pseudomonadati</taxon>
        <taxon>Pseudomonadota</taxon>
        <taxon>Gammaproteobacteria</taxon>
        <taxon>Enterobacterales</taxon>
        <taxon>Morganellaceae</taxon>
        <taxon>Xenorhabdus</taxon>
    </lineage>
</organism>